<dbReference type="InParanoid" id="D6TQH5"/>
<sequence length="67" mass="7424">MQPYADNIIQVIPVLDEPVHTDAQQFCSDPTCGCHDNLALIDPVNQQYLDGLLTAEEATRTLQGRQV</sequence>
<proteinExistence type="predicted"/>
<name>D6TQH5_KTERA</name>
<evidence type="ECO:0000313" key="1">
    <source>
        <dbReference type="EMBL" id="EFH87642.1"/>
    </source>
</evidence>
<evidence type="ECO:0000313" key="2">
    <source>
        <dbReference type="Proteomes" id="UP000004508"/>
    </source>
</evidence>
<dbReference type="AlphaFoldDB" id="D6TQH5"/>
<accession>D6TQH5</accession>
<keyword evidence="2" id="KW-1185">Reference proteome</keyword>
<comment type="caution">
    <text evidence="1">The sequence shown here is derived from an EMBL/GenBank/DDBJ whole genome shotgun (WGS) entry which is preliminary data.</text>
</comment>
<gene>
    <name evidence="1" type="ORF">Krac_8986</name>
</gene>
<dbReference type="STRING" id="485913.Krac_8986"/>
<organism evidence="1 2">
    <name type="scientific">Ktedonobacter racemifer DSM 44963</name>
    <dbReference type="NCBI Taxonomy" id="485913"/>
    <lineage>
        <taxon>Bacteria</taxon>
        <taxon>Bacillati</taxon>
        <taxon>Chloroflexota</taxon>
        <taxon>Ktedonobacteria</taxon>
        <taxon>Ktedonobacterales</taxon>
        <taxon>Ktedonobacteraceae</taxon>
        <taxon>Ktedonobacter</taxon>
    </lineage>
</organism>
<dbReference type="Proteomes" id="UP000004508">
    <property type="component" value="Unassembled WGS sequence"/>
</dbReference>
<reference evidence="1 2" key="1">
    <citation type="journal article" date="2011" name="Stand. Genomic Sci.">
        <title>Non-contiguous finished genome sequence and contextual data of the filamentous soil bacterium Ktedonobacter racemifer type strain (SOSP1-21).</title>
        <authorList>
            <person name="Chang Y.J."/>
            <person name="Land M."/>
            <person name="Hauser L."/>
            <person name="Chertkov O."/>
            <person name="Del Rio T.G."/>
            <person name="Nolan M."/>
            <person name="Copeland A."/>
            <person name="Tice H."/>
            <person name="Cheng J.F."/>
            <person name="Lucas S."/>
            <person name="Han C."/>
            <person name="Goodwin L."/>
            <person name="Pitluck S."/>
            <person name="Ivanova N."/>
            <person name="Ovchinikova G."/>
            <person name="Pati A."/>
            <person name="Chen A."/>
            <person name="Palaniappan K."/>
            <person name="Mavromatis K."/>
            <person name="Liolios K."/>
            <person name="Brettin T."/>
            <person name="Fiebig A."/>
            <person name="Rohde M."/>
            <person name="Abt B."/>
            <person name="Goker M."/>
            <person name="Detter J.C."/>
            <person name="Woyke T."/>
            <person name="Bristow J."/>
            <person name="Eisen J.A."/>
            <person name="Markowitz V."/>
            <person name="Hugenholtz P."/>
            <person name="Kyrpides N.C."/>
            <person name="Klenk H.P."/>
            <person name="Lapidus A."/>
        </authorList>
    </citation>
    <scope>NUCLEOTIDE SEQUENCE [LARGE SCALE GENOMIC DNA]</scope>
    <source>
        <strain evidence="2">DSM 44963</strain>
    </source>
</reference>
<dbReference type="RefSeq" id="WP_007912977.1">
    <property type="nucleotide sequence ID" value="NZ_ADVG01000002.1"/>
</dbReference>
<protein>
    <submittedName>
        <fullName evidence="1">Uncharacterized protein</fullName>
    </submittedName>
</protein>
<dbReference type="OrthoDB" id="172891at2"/>
<dbReference type="EMBL" id="ADVG01000002">
    <property type="protein sequence ID" value="EFH87642.1"/>
    <property type="molecule type" value="Genomic_DNA"/>
</dbReference>